<evidence type="ECO:0000313" key="9">
    <source>
        <dbReference type="EMBL" id="TYG95522.1"/>
    </source>
</evidence>
<dbReference type="PANTHER" id="PTHR24286:SF194">
    <property type="entry name" value="STEROID (22S)-HYDROXYLASE"/>
    <property type="match status" value="1"/>
</dbReference>
<dbReference type="Gene3D" id="1.10.630.10">
    <property type="entry name" value="Cytochrome P450"/>
    <property type="match status" value="1"/>
</dbReference>
<protein>
    <submittedName>
        <fullName evidence="9">Uncharacterized protein</fullName>
    </submittedName>
</protein>
<dbReference type="GO" id="GO:0010268">
    <property type="term" value="P:brassinosteroid homeostasis"/>
    <property type="evidence" value="ECO:0007669"/>
    <property type="project" value="TreeGrafter"/>
</dbReference>
<dbReference type="InterPro" id="IPR036396">
    <property type="entry name" value="Cyt_P450_sf"/>
</dbReference>
<evidence type="ECO:0000256" key="6">
    <source>
        <dbReference type="ARBA" id="ARBA00023002"/>
    </source>
</evidence>
<gene>
    <name evidence="9" type="ORF">ES288_A11G274400v1</name>
</gene>
<comment type="subcellular location">
    <subcellularLocation>
        <location evidence="1">Membrane</location>
        <topology evidence="1">Single-pass membrane protein</topology>
    </subcellularLocation>
</comment>
<keyword evidence="4" id="KW-0479">Metal-binding</keyword>
<comment type="similarity">
    <text evidence="2">Belongs to the cytochrome P450 family.</text>
</comment>
<dbReference type="GO" id="GO:0005506">
    <property type="term" value="F:iron ion binding"/>
    <property type="evidence" value="ECO:0007669"/>
    <property type="project" value="InterPro"/>
</dbReference>
<evidence type="ECO:0000256" key="2">
    <source>
        <dbReference type="ARBA" id="ARBA00010617"/>
    </source>
</evidence>
<dbReference type="EMBL" id="CM017698">
    <property type="protein sequence ID" value="TYG95522.1"/>
    <property type="molecule type" value="Genomic_DNA"/>
</dbReference>
<dbReference type="GO" id="GO:0016020">
    <property type="term" value="C:membrane"/>
    <property type="evidence" value="ECO:0007669"/>
    <property type="project" value="UniProtKB-SubCell"/>
</dbReference>
<evidence type="ECO:0000256" key="5">
    <source>
        <dbReference type="ARBA" id="ARBA00022989"/>
    </source>
</evidence>
<sequence>KCISINETLRLGNVARFLHRKALKDVRYKGYDIPCGWKVVLPVIAAVHLDPCLFDHPQLFNPWRWQIIPQSVCSRYGLAIGATVATFVQVLTVETEGRLSILGELSHWSLLLGKSVLSPRSR</sequence>
<keyword evidence="7" id="KW-0408">Iron</keyword>
<dbReference type="GO" id="GO:0016132">
    <property type="term" value="P:brassinosteroid biosynthetic process"/>
    <property type="evidence" value="ECO:0007669"/>
    <property type="project" value="TreeGrafter"/>
</dbReference>
<reference evidence="9 10" key="1">
    <citation type="submission" date="2019-06" db="EMBL/GenBank/DDBJ databases">
        <title>WGS assembly of Gossypium darwinii.</title>
        <authorList>
            <person name="Chen Z.J."/>
            <person name="Sreedasyam A."/>
            <person name="Ando A."/>
            <person name="Song Q."/>
            <person name="De L."/>
            <person name="Hulse-Kemp A."/>
            <person name="Ding M."/>
            <person name="Ye W."/>
            <person name="Kirkbride R."/>
            <person name="Jenkins J."/>
            <person name="Plott C."/>
            <person name="Lovell J."/>
            <person name="Lin Y.-M."/>
            <person name="Vaughn R."/>
            <person name="Liu B."/>
            <person name="Li W."/>
            <person name="Simpson S."/>
            <person name="Scheffler B."/>
            <person name="Saski C."/>
            <person name="Grover C."/>
            <person name="Hu G."/>
            <person name="Conover J."/>
            <person name="Carlson J."/>
            <person name="Shu S."/>
            <person name="Boston L."/>
            <person name="Williams M."/>
            <person name="Peterson D."/>
            <person name="Mcgee K."/>
            <person name="Jones D."/>
            <person name="Wendel J."/>
            <person name="Stelly D."/>
            <person name="Grimwood J."/>
            <person name="Schmutz J."/>
        </authorList>
    </citation>
    <scope>NUCLEOTIDE SEQUENCE [LARGE SCALE GENOMIC DNA]</scope>
    <source>
        <strain evidence="9">1808015.09</strain>
    </source>
</reference>
<feature type="non-terminal residue" evidence="9">
    <location>
        <position position="1"/>
    </location>
</feature>
<name>A0A5D2ER57_GOSDA</name>
<evidence type="ECO:0000256" key="1">
    <source>
        <dbReference type="ARBA" id="ARBA00004167"/>
    </source>
</evidence>
<proteinExistence type="inferred from homology"/>
<dbReference type="GO" id="GO:0016125">
    <property type="term" value="P:sterol metabolic process"/>
    <property type="evidence" value="ECO:0007669"/>
    <property type="project" value="TreeGrafter"/>
</dbReference>
<evidence type="ECO:0000256" key="7">
    <source>
        <dbReference type="ARBA" id="ARBA00023004"/>
    </source>
</evidence>
<keyword evidence="5" id="KW-1133">Transmembrane helix</keyword>
<evidence type="ECO:0000256" key="4">
    <source>
        <dbReference type="ARBA" id="ARBA00022723"/>
    </source>
</evidence>
<dbReference type="GO" id="GO:0020037">
    <property type="term" value="F:heme binding"/>
    <property type="evidence" value="ECO:0007669"/>
    <property type="project" value="InterPro"/>
</dbReference>
<keyword evidence="8" id="KW-0472">Membrane</keyword>
<keyword evidence="10" id="KW-1185">Reference proteome</keyword>
<dbReference type="GO" id="GO:0004497">
    <property type="term" value="F:monooxygenase activity"/>
    <property type="evidence" value="ECO:0007669"/>
    <property type="project" value="InterPro"/>
</dbReference>
<organism evidence="9 10">
    <name type="scientific">Gossypium darwinii</name>
    <name type="common">Darwin's cotton</name>
    <name type="synonym">Gossypium barbadense var. darwinii</name>
    <dbReference type="NCBI Taxonomy" id="34276"/>
    <lineage>
        <taxon>Eukaryota</taxon>
        <taxon>Viridiplantae</taxon>
        <taxon>Streptophyta</taxon>
        <taxon>Embryophyta</taxon>
        <taxon>Tracheophyta</taxon>
        <taxon>Spermatophyta</taxon>
        <taxon>Magnoliopsida</taxon>
        <taxon>eudicotyledons</taxon>
        <taxon>Gunneridae</taxon>
        <taxon>Pentapetalae</taxon>
        <taxon>rosids</taxon>
        <taxon>malvids</taxon>
        <taxon>Malvales</taxon>
        <taxon>Malvaceae</taxon>
        <taxon>Malvoideae</taxon>
        <taxon>Gossypium</taxon>
    </lineage>
</organism>
<evidence type="ECO:0000256" key="3">
    <source>
        <dbReference type="ARBA" id="ARBA00022692"/>
    </source>
</evidence>
<dbReference type="InterPro" id="IPR001128">
    <property type="entry name" value="Cyt_P450"/>
</dbReference>
<evidence type="ECO:0000256" key="8">
    <source>
        <dbReference type="ARBA" id="ARBA00023136"/>
    </source>
</evidence>
<dbReference type="Proteomes" id="UP000323506">
    <property type="component" value="Chromosome A11"/>
</dbReference>
<dbReference type="PANTHER" id="PTHR24286">
    <property type="entry name" value="CYTOCHROME P450 26"/>
    <property type="match status" value="1"/>
</dbReference>
<keyword evidence="6" id="KW-0560">Oxidoreductase</keyword>
<dbReference type="AlphaFoldDB" id="A0A5D2ER57"/>
<dbReference type="Pfam" id="PF00067">
    <property type="entry name" value="p450"/>
    <property type="match status" value="1"/>
</dbReference>
<evidence type="ECO:0000313" key="10">
    <source>
        <dbReference type="Proteomes" id="UP000323506"/>
    </source>
</evidence>
<accession>A0A5D2ER57</accession>
<dbReference type="SUPFAM" id="SSF48264">
    <property type="entry name" value="Cytochrome P450"/>
    <property type="match status" value="1"/>
</dbReference>
<keyword evidence="3" id="KW-0812">Transmembrane</keyword>
<dbReference type="GO" id="GO:0016705">
    <property type="term" value="F:oxidoreductase activity, acting on paired donors, with incorporation or reduction of molecular oxygen"/>
    <property type="evidence" value="ECO:0007669"/>
    <property type="project" value="InterPro"/>
</dbReference>